<dbReference type="EMBL" id="AP024601">
    <property type="protein sequence ID" value="BCU80964.1"/>
    <property type="molecule type" value="Genomic_DNA"/>
</dbReference>
<dbReference type="KEGG" id="pabs:JIR001_07470"/>
<reference evidence="1" key="1">
    <citation type="journal article" date="2013" name="Int. J. Syst. Evol. Microbiol.">
        <title>Polycladomyces abyssicola gen. nov., sp. nov., a thermophilic filamentous bacterium isolated from hemipelagic sediment.</title>
        <authorList>
            <person name="Tsubouchi T."/>
            <person name="Shimane Y."/>
            <person name="Mori K."/>
            <person name="Usui K."/>
            <person name="Hiraki T."/>
            <person name="Tame A."/>
            <person name="Uematsu K."/>
            <person name="Maruyama T."/>
            <person name="Hatada Y."/>
        </authorList>
    </citation>
    <scope>NUCLEOTIDE SEQUENCE</scope>
    <source>
        <strain evidence="1">JIR-001</strain>
    </source>
</reference>
<evidence type="ECO:0000313" key="1">
    <source>
        <dbReference type="EMBL" id="BCU80964.1"/>
    </source>
</evidence>
<sequence length="48" mass="5407">MNQKIEEMTDMMVVCQVCGETIDDAGEQALGNCCSDQWVNARINDSYF</sequence>
<dbReference type="AlphaFoldDB" id="A0A8D5UER4"/>
<reference evidence="1" key="2">
    <citation type="journal article" date="2021" name="Microbiol. Resour. Announc.">
        <title>Complete Genome Sequence of Polycladomyces abyssicola JIR-001T, Isolated from Hemipelagic Sediment in Deep Seawater.</title>
        <authorList>
            <person name="Tsubouchi T."/>
            <person name="Kaneko Y."/>
        </authorList>
    </citation>
    <scope>NUCLEOTIDE SEQUENCE</scope>
    <source>
        <strain evidence="1">JIR-001</strain>
    </source>
</reference>
<evidence type="ECO:0000313" key="2">
    <source>
        <dbReference type="Proteomes" id="UP000677436"/>
    </source>
</evidence>
<accession>A0A8D5UER4</accession>
<name>A0A8D5UER4_9BACL</name>
<gene>
    <name evidence="1" type="ORF">JIR001_07470</name>
</gene>
<proteinExistence type="predicted"/>
<organism evidence="1 2">
    <name type="scientific">Polycladomyces abyssicola</name>
    <dbReference type="NCBI Taxonomy" id="1125966"/>
    <lineage>
        <taxon>Bacteria</taxon>
        <taxon>Bacillati</taxon>
        <taxon>Bacillota</taxon>
        <taxon>Bacilli</taxon>
        <taxon>Bacillales</taxon>
        <taxon>Thermoactinomycetaceae</taxon>
        <taxon>Polycladomyces</taxon>
    </lineage>
</organism>
<dbReference type="RefSeq" id="WP_212774262.1">
    <property type="nucleotide sequence ID" value="NZ_AP024601.1"/>
</dbReference>
<protein>
    <submittedName>
        <fullName evidence="1">Uncharacterized protein</fullName>
    </submittedName>
</protein>
<keyword evidence="2" id="KW-1185">Reference proteome</keyword>
<dbReference type="Proteomes" id="UP000677436">
    <property type="component" value="Chromosome"/>
</dbReference>